<protein>
    <recommendedName>
        <fullName evidence="5">DUF753 domain-containing protein</fullName>
    </recommendedName>
</protein>
<dbReference type="EMBL" id="KQ964432">
    <property type="protein sequence ID" value="KXN73738.1"/>
    <property type="molecule type" value="Genomic_DNA"/>
</dbReference>
<proteinExistence type="predicted"/>
<sequence length="266" mass="29835">MKIYYTILLAILSTKINCQAIKYELCERLNLREPNSTCQYIMSASSTTSAANQTSNNGGNTYTPKPQCENCSQCKHSNYLCEFGCESLKQGVSLDLVSTYVQNLMGDDKCVDKARSKCPSCTASNCNECISTGLESYDRCQRWGTAFDKTTGSEMGDCFSKCNSTVKSYADFFTCTFNCYLPGFKQINDNLNNLTEVKLNTDAASIKSNLDGYWKLKNICYDQSTLSVDNNTQYRNSSNARRSHYLFNSFIIIVLNTLVLIFITTI</sequence>
<keyword evidence="1" id="KW-1133">Transmembrane helix</keyword>
<dbReference type="AlphaFoldDB" id="A0A137PFF4"/>
<evidence type="ECO:0000256" key="1">
    <source>
        <dbReference type="SAM" id="Phobius"/>
    </source>
</evidence>
<evidence type="ECO:0000313" key="4">
    <source>
        <dbReference type="Proteomes" id="UP000070444"/>
    </source>
</evidence>
<reference evidence="3 4" key="1">
    <citation type="journal article" date="2015" name="Genome Biol. Evol.">
        <title>Phylogenomic analyses indicate that early fungi evolved digesting cell walls of algal ancestors of land plants.</title>
        <authorList>
            <person name="Chang Y."/>
            <person name="Wang S."/>
            <person name="Sekimoto S."/>
            <person name="Aerts A.L."/>
            <person name="Choi C."/>
            <person name="Clum A."/>
            <person name="LaButti K.M."/>
            <person name="Lindquist E.A."/>
            <person name="Yee Ngan C."/>
            <person name="Ohm R.A."/>
            <person name="Salamov A.A."/>
            <person name="Grigoriev I.V."/>
            <person name="Spatafora J.W."/>
            <person name="Berbee M.L."/>
        </authorList>
    </citation>
    <scope>NUCLEOTIDE SEQUENCE [LARGE SCALE GENOMIC DNA]</scope>
    <source>
        <strain evidence="3 4">NRRL 28638</strain>
    </source>
</reference>
<keyword evidence="1" id="KW-0812">Transmembrane</keyword>
<evidence type="ECO:0008006" key="5">
    <source>
        <dbReference type="Google" id="ProtNLM"/>
    </source>
</evidence>
<feature type="chain" id="PRO_5007294863" description="DUF753 domain-containing protein" evidence="2">
    <location>
        <begin position="19"/>
        <end position="266"/>
    </location>
</feature>
<organism evidence="3 4">
    <name type="scientific">Conidiobolus coronatus (strain ATCC 28846 / CBS 209.66 / NRRL 28638)</name>
    <name type="common">Delacroixia coronata</name>
    <dbReference type="NCBI Taxonomy" id="796925"/>
    <lineage>
        <taxon>Eukaryota</taxon>
        <taxon>Fungi</taxon>
        <taxon>Fungi incertae sedis</taxon>
        <taxon>Zoopagomycota</taxon>
        <taxon>Entomophthoromycotina</taxon>
        <taxon>Entomophthoromycetes</taxon>
        <taxon>Entomophthorales</taxon>
        <taxon>Ancylistaceae</taxon>
        <taxon>Conidiobolus</taxon>
    </lineage>
</organism>
<evidence type="ECO:0000256" key="2">
    <source>
        <dbReference type="SAM" id="SignalP"/>
    </source>
</evidence>
<keyword evidence="1" id="KW-0472">Membrane</keyword>
<name>A0A137PFF4_CONC2</name>
<keyword evidence="4" id="KW-1185">Reference proteome</keyword>
<feature type="transmembrane region" description="Helical" evidence="1">
    <location>
        <begin position="245"/>
        <end position="263"/>
    </location>
</feature>
<keyword evidence="2" id="KW-0732">Signal</keyword>
<evidence type="ECO:0000313" key="3">
    <source>
        <dbReference type="EMBL" id="KXN73738.1"/>
    </source>
</evidence>
<feature type="signal peptide" evidence="2">
    <location>
        <begin position="1"/>
        <end position="18"/>
    </location>
</feature>
<gene>
    <name evidence="3" type="ORF">CONCODRAFT_3299</name>
</gene>
<accession>A0A137PFF4</accession>
<dbReference type="Proteomes" id="UP000070444">
    <property type="component" value="Unassembled WGS sequence"/>
</dbReference>